<dbReference type="SUPFAM" id="SSF51445">
    <property type="entry name" value="(Trans)glycosidases"/>
    <property type="match status" value="1"/>
</dbReference>
<comment type="similarity">
    <text evidence="1">Belongs to the glycosyl hydrolase 3 family.</text>
</comment>
<dbReference type="SUPFAM" id="SSF52279">
    <property type="entry name" value="Beta-D-glucan exohydrolase, C-terminal domain"/>
    <property type="match status" value="1"/>
</dbReference>
<dbReference type="Gene3D" id="3.20.20.300">
    <property type="entry name" value="Glycoside hydrolase, family 3, N-terminal domain"/>
    <property type="match status" value="1"/>
</dbReference>
<dbReference type="InterPro" id="IPR001764">
    <property type="entry name" value="Glyco_hydro_3_N"/>
</dbReference>
<dbReference type="EMBL" id="LRRQ01000190">
    <property type="protein sequence ID" value="OAM86934.1"/>
    <property type="molecule type" value="Genomic_DNA"/>
</dbReference>
<evidence type="ECO:0000256" key="2">
    <source>
        <dbReference type="ARBA" id="ARBA00022801"/>
    </source>
</evidence>
<evidence type="ECO:0000313" key="6">
    <source>
        <dbReference type="Proteomes" id="UP000078486"/>
    </source>
</evidence>
<dbReference type="InterPro" id="IPR026891">
    <property type="entry name" value="Fn3-like"/>
</dbReference>
<name>A0A178IA91_9BACT</name>
<dbReference type="SMART" id="SM01217">
    <property type="entry name" value="Fn3_like"/>
    <property type="match status" value="1"/>
</dbReference>
<organism evidence="5 6">
    <name type="scientific">Termitidicoccus mucosus</name>
    <dbReference type="NCBI Taxonomy" id="1184151"/>
    <lineage>
        <taxon>Bacteria</taxon>
        <taxon>Pseudomonadati</taxon>
        <taxon>Verrucomicrobiota</taxon>
        <taxon>Opitutia</taxon>
        <taxon>Opitutales</taxon>
        <taxon>Opitutaceae</taxon>
        <taxon>Termitidicoccus</taxon>
    </lineage>
</organism>
<keyword evidence="3" id="KW-0732">Signal</keyword>
<dbReference type="PANTHER" id="PTHR42715">
    <property type="entry name" value="BETA-GLUCOSIDASE"/>
    <property type="match status" value="1"/>
</dbReference>
<dbReference type="FunFam" id="2.60.40.10:FF:000495">
    <property type="entry name" value="Periplasmic beta-glucosidase"/>
    <property type="match status" value="1"/>
</dbReference>
<keyword evidence="2" id="KW-0378">Hydrolase</keyword>
<dbReference type="Proteomes" id="UP000078486">
    <property type="component" value="Unassembled WGS sequence"/>
</dbReference>
<dbReference type="InterPro" id="IPR036962">
    <property type="entry name" value="Glyco_hydro_3_N_sf"/>
</dbReference>
<dbReference type="InterPro" id="IPR050288">
    <property type="entry name" value="Cellulose_deg_GH3"/>
</dbReference>
<dbReference type="InterPro" id="IPR017853">
    <property type="entry name" value="GH"/>
</dbReference>
<dbReference type="GO" id="GO:0008422">
    <property type="term" value="F:beta-glucosidase activity"/>
    <property type="evidence" value="ECO:0007669"/>
    <property type="project" value="UniProtKB-ARBA"/>
</dbReference>
<accession>A0A178IA91</accession>
<dbReference type="InterPro" id="IPR013783">
    <property type="entry name" value="Ig-like_fold"/>
</dbReference>
<feature type="chain" id="PRO_5008088516" description="Fibronectin type III-like domain-containing protein" evidence="3">
    <location>
        <begin position="20"/>
        <end position="711"/>
    </location>
</feature>
<dbReference type="STRING" id="1184151.AW736_25510"/>
<evidence type="ECO:0000256" key="3">
    <source>
        <dbReference type="SAM" id="SignalP"/>
    </source>
</evidence>
<dbReference type="Pfam" id="PF00933">
    <property type="entry name" value="Glyco_hydro_3"/>
    <property type="match status" value="1"/>
</dbReference>
<keyword evidence="6" id="KW-1185">Reference proteome</keyword>
<dbReference type="InterPro" id="IPR036881">
    <property type="entry name" value="Glyco_hydro_3_C_sf"/>
</dbReference>
<dbReference type="AlphaFoldDB" id="A0A178IA91"/>
<protein>
    <recommendedName>
        <fullName evidence="4">Fibronectin type III-like domain-containing protein</fullName>
    </recommendedName>
</protein>
<feature type="signal peptide" evidence="3">
    <location>
        <begin position="1"/>
        <end position="19"/>
    </location>
</feature>
<reference evidence="5 6" key="1">
    <citation type="submission" date="2016-01" db="EMBL/GenBank/DDBJ databases">
        <title>High potential of lignocellulose degradation of a new Verrucomicrobia species.</title>
        <authorList>
            <person name="Wang Y."/>
            <person name="Shi Y."/>
            <person name="Qiu Z."/>
            <person name="Liu S."/>
            <person name="Yang H."/>
        </authorList>
    </citation>
    <scope>NUCLEOTIDE SEQUENCE [LARGE SCALE GENOMIC DNA]</scope>
    <source>
        <strain evidence="5 6">TSB47</strain>
    </source>
</reference>
<proteinExistence type="inferred from homology"/>
<dbReference type="PANTHER" id="PTHR42715:SF10">
    <property type="entry name" value="BETA-GLUCOSIDASE"/>
    <property type="match status" value="1"/>
</dbReference>
<dbReference type="GO" id="GO:0005975">
    <property type="term" value="P:carbohydrate metabolic process"/>
    <property type="evidence" value="ECO:0007669"/>
    <property type="project" value="InterPro"/>
</dbReference>
<comment type="caution">
    <text evidence="5">The sequence shown here is derived from an EMBL/GenBank/DDBJ whole genome shotgun (WGS) entry which is preliminary data.</text>
</comment>
<dbReference type="RefSeq" id="WP_334319751.1">
    <property type="nucleotide sequence ID" value="NZ_CP109796.1"/>
</dbReference>
<dbReference type="Pfam" id="PF01915">
    <property type="entry name" value="Glyco_hydro_3_C"/>
    <property type="match status" value="1"/>
</dbReference>
<dbReference type="InterPro" id="IPR002772">
    <property type="entry name" value="Glyco_hydro_3_C"/>
</dbReference>
<dbReference type="Pfam" id="PF14310">
    <property type="entry name" value="Fn3-like"/>
    <property type="match status" value="1"/>
</dbReference>
<evidence type="ECO:0000259" key="4">
    <source>
        <dbReference type="SMART" id="SM01217"/>
    </source>
</evidence>
<dbReference type="Gene3D" id="3.40.50.1700">
    <property type="entry name" value="Glycoside hydrolase family 3 C-terminal domain"/>
    <property type="match status" value="1"/>
</dbReference>
<sequence length="711" mass="76096">MKHLPASLVLLSIALSLSAAPDAGVAALLRRPAAPAAAVAQAGRLLALLTPEERFEMVAGGNSFGISGVPRLGIPPVHFADASAGIRIIKGTPTEVYEKTTAFPCTMTLAATWDCGLAAAYAAAIGEEMRAGGVHVLLGPGMNGYRLSVGGRNFEYFGEDPFLVSRMVENYVRGLQGRGVGATLKHFIGNEAEHYRRSSNSVIDERTLQEIYLPPFKAGVDAGAWAVMTSYNQVNGEWAGQDSAIVNGLLRGRLGFQWLCMTDWASTWDGEKLAASGNDLEKPDGFSLRRAREKLLGSPAIDRMALSILKTCIAAGFYEPDFHKPELMGRWKERAGVARTVNDRGIVLLQNNGVLPISPAAVKGTVLVTGNNAAREGLAGGGAAFVQGYDSKSCARAMEELFPGRVAAVDAPTDEQIKSASLVLVFPGFPLEGGGAEREGRDRPFVLPDDALIRRCVALNPKTVVCVIAGGGVEMDWAPPAAAIVHAFYGGQTGADALADVLAGRINPSGKLPFTIEKHFADSPGHAYADKPHDIGASFPAAMVERKRLGSFMSRENKTVIDVYNIHYKEGVFTGYRWYDAGKIEPRFAFGHGLSYTKFEYGSLAIKRMEGGRIGVSFTLKNTGRRAGDEIAQLYVADVKSSVPRPPKELKGFKRVSLAPGESQSVTIEMDAGALGFWDADAHGWKVEPGEFEVLVGPSSRDLPLRGIFEI</sequence>
<gene>
    <name evidence="5" type="ORF">AW736_25510</name>
</gene>
<dbReference type="Gene3D" id="2.60.40.10">
    <property type="entry name" value="Immunoglobulins"/>
    <property type="match status" value="1"/>
</dbReference>
<feature type="domain" description="Fibronectin type III-like" evidence="4">
    <location>
        <begin position="630"/>
        <end position="700"/>
    </location>
</feature>
<evidence type="ECO:0000256" key="1">
    <source>
        <dbReference type="ARBA" id="ARBA00005336"/>
    </source>
</evidence>
<evidence type="ECO:0000313" key="5">
    <source>
        <dbReference type="EMBL" id="OAM86934.1"/>
    </source>
</evidence>
<dbReference type="PRINTS" id="PR00133">
    <property type="entry name" value="GLHYDRLASE3"/>
</dbReference>